<dbReference type="OrthoDB" id="9803828at2"/>
<dbReference type="InterPro" id="IPR049492">
    <property type="entry name" value="BD-FAE-like_dom"/>
</dbReference>
<dbReference type="Gene3D" id="3.40.50.1820">
    <property type="entry name" value="alpha/beta hydrolase"/>
    <property type="match status" value="1"/>
</dbReference>
<evidence type="ECO:0000259" key="2">
    <source>
        <dbReference type="Pfam" id="PF20434"/>
    </source>
</evidence>
<dbReference type="Pfam" id="PF20434">
    <property type="entry name" value="BD-FAE"/>
    <property type="match status" value="1"/>
</dbReference>
<gene>
    <name evidence="3" type="ORF">E6C70_10190</name>
</gene>
<dbReference type="AlphaFoldDB" id="A0A4S4FTY9"/>
<evidence type="ECO:0000313" key="3">
    <source>
        <dbReference type="EMBL" id="THG33811.1"/>
    </source>
</evidence>
<dbReference type="PANTHER" id="PTHR48081:SF13">
    <property type="entry name" value="ALPHA_BETA HYDROLASE"/>
    <property type="match status" value="1"/>
</dbReference>
<keyword evidence="4" id="KW-1185">Reference proteome</keyword>
<dbReference type="Proteomes" id="UP000307380">
    <property type="component" value="Unassembled WGS sequence"/>
</dbReference>
<dbReference type="InterPro" id="IPR029058">
    <property type="entry name" value="AB_hydrolase_fold"/>
</dbReference>
<name>A0A4S4FTY9_9MICO</name>
<reference evidence="3 4" key="1">
    <citation type="submission" date="2019-04" db="EMBL/GenBank/DDBJ databases">
        <authorList>
            <person name="Jiang L."/>
        </authorList>
    </citation>
    <scope>NUCLEOTIDE SEQUENCE [LARGE SCALE GENOMIC DNA]</scope>
    <source>
        <strain evidence="3 4">YIM 131861</strain>
    </source>
</reference>
<dbReference type="EMBL" id="SSSN01000007">
    <property type="protein sequence ID" value="THG33811.1"/>
    <property type="molecule type" value="Genomic_DNA"/>
</dbReference>
<dbReference type="GO" id="GO:0016787">
    <property type="term" value="F:hydrolase activity"/>
    <property type="evidence" value="ECO:0007669"/>
    <property type="project" value="UniProtKB-KW"/>
</dbReference>
<accession>A0A4S4FTY9</accession>
<proteinExistence type="predicted"/>
<sequence length="319" mass="33399">MTERDPLLADGDLPLELRLQQNVDRPHDARSTTDAAGTRRYEDVAYARLAGFRPLLLDLSIPASDAPVPLVVYLHGGAFLWGTHRGTLFGVGDALVDAGIAVATVQYRLGGESLFPAALHDAHAAIRWLRHFAGELGLDADRVGVMGESSGGQLAAFLGLDLDDPALSGRVGVVDGDTSVQAVVGWYAVTDATLFADPRFPATPPPGDQWPDGIVAPGAPVDALAIVRWASPAHHPLSNAAPALYIHGDSDTEVPSEHSRQLVGRLLAAGREAELMLVPGAGHVFAGADPTPVVARTVAFFADRLGASVMPTTAVGERS</sequence>
<dbReference type="RefSeq" id="WP_136424450.1">
    <property type="nucleotide sequence ID" value="NZ_SSSN01000007.1"/>
</dbReference>
<dbReference type="SUPFAM" id="SSF53474">
    <property type="entry name" value="alpha/beta-Hydrolases"/>
    <property type="match status" value="1"/>
</dbReference>
<comment type="caution">
    <text evidence="3">The sequence shown here is derived from an EMBL/GenBank/DDBJ whole genome shotgun (WGS) entry which is preliminary data.</text>
</comment>
<protein>
    <submittedName>
        <fullName evidence="3">Alpha/beta hydrolase</fullName>
    </submittedName>
</protein>
<dbReference type="InterPro" id="IPR050300">
    <property type="entry name" value="GDXG_lipolytic_enzyme"/>
</dbReference>
<evidence type="ECO:0000256" key="1">
    <source>
        <dbReference type="ARBA" id="ARBA00022801"/>
    </source>
</evidence>
<organism evidence="3 4">
    <name type="scientific">Orlajensenia flava</name>
    <dbReference type="NCBI Taxonomy" id="2565934"/>
    <lineage>
        <taxon>Bacteria</taxon>
        <taxon>Bacillati</taxon>
        <taxon>Actinomycetota</taxon>
        <taxon>Actinomycetes</taxon>
        <taxon>Micrococcales</taxon>
        <taxon>Microbacteriaceae</taxon>
        <taxon>Orlajensenia</taxon>
    </lineage>
</organism>
<feature type="domain" description="BD-FAE-like" evidence="2">
    <location>
        <begin position="57"/>
        <end position="265"/>
    </location>
</feature>
<keyword evidence="1 3" id="KW-0378">Hydrolase</keyword>
<evidence type="ECO:0000313" key="4">
    <source>
        <dbReference type="Proteomes" id="UP000307380"/>
    </source>
</evidence>
<dbReference type="PANTHER" id="PTHR48081">
    <property type="entry name" value="AB HYDROLASE SUPERFAMILY PROTEIN C4A8.06C"/>
    <property type="match status" value="1"/>
</dbReference>